<dbReference type="Gene3D" id="3.40.50.720">
    <property type="entry name" value="NAD(P)-binding Rossmann-like Domain"/>
    <property type="match status" value="1"/>
</dbReference>
<feature type="compositionally biased region" description="Low complexity" evidence="3">
    <location>
        <begin position="196"/>
        <end position="212"/>
    </location>
</feature>
<feature type="signal peptide" evidence="4">
    <location>
        <begin position="1"/>
        <end position="17"/>
    </location>
</feature>
<organism evidence="5 6">
    <name type="scientific">Venturia inaequalis</name>
    <name type="common">Apple scab fungus</name>
    <dbReference type="NCBI Taxonomy" id="5025"/>
    <lineage>
        <taxon>Eukaryota</taxon>
        <taxon>Fungi</taxon>
        <taxon>Dikarya</taxon>
        <taxon>Ascomycota</taxon>
        <taxon>Pezizomycotina</taxon>
        <taxon>Dothideomycetes</taxon>
        <taxon>Pleosporomycetidae</taxon>
        <taxon>Venturiales</taxon>
        <taxon>Venturiaceae</taxon>
        <taxon>Venturia</taxon>
    </lineage>
</organism>
<proteinExistence type="inferred from homology"/>
<evidence type="ECO:0000313" key="6">
    <source>
        <dbReference type="Proteomes" id="UP000433883"/>
    </source>
</evidence>
<dbReference type="GO" id="GO:0016614">
    <property type="term" value="F:oxidoreductase activity, acting on CH-OH group of donors"/>
    <property type="evidence" value="ECO:0007669"/>
    <property type="project" value="UniProtKB-ARBA"/>
</dbReference>
<evidence type="ECO:0000256" key="2">
    <source>
        <dbReference type="ARBA" id="ARBA00023002"/>
    </source>
</evidence>
<feature type="compositionally biased region" description="Low complexity" evidence="3">
    <location>
        <begin position="234"/>
        <end position="248"/>
    </location>
</feature>
<evidence type="ECO:0000256" key="3">
    <source>
        <dbReference type="SAM" id="MobiDB-lite"/>
    </source>
</evidence>
<feature type="region of interest" description="Disordered" evidence="3">
    <location>
        <begin position="125"/>
        <end position="180"/>
    </location>
</feature>
<dbReference type="PRINTS" id="PR00081">
    <property type="entry name" value="GDHRDH"/>
</dbReference>
<name>A0A8H3UG95_VENIN</name>
<evidence type="ECO:0000256" key="1">
    <source>
        <dbReference type="ARBA" id="ARBA00006484"/>
    </source>
</evidence>
<keyword evidence="4" id="KW-0732">Signal</keyword>
<dbReference type="AlphaFoldDB" id="A0A8H3UG95"/>
<reference evidence="5 6" key="1">
    <citation type="submission" date="2019-11" db="EMBL/GenBank/DDBJ databases">
        <title>Venturia inaequalis Genome Resource.</title>
        <authorList>
            <person name="Lichtner F.J."/>
        </authorList>
    </citation>
    <scope>NUCLEOTIDE SEQUENCE [LARGE SCALE GENOMIC DNA]</scope>
    <source>
        <strain evidence="5">Bline_iso_100314</strain>
    </source>
</reference>
<dbReference type="PANTHER" id="PTHR48107">
    <property type="entry name" value="NADPH-DEPENDENT ALDEHYDE REDUCTASE-LIKE PROTEIN, CHLOROPLASTIC-RELATED"/>
    <property type="match status" value="1"/>
</dbReference>
<dbReference type="SUPFAM" id="SSF51735">
    <property type="entry name" value="NAD(P)-binding Rossmann-fold domains"/>
    <property type="match status" value="1"/>
</dbReference>
<dbReference type="InterPro" id="IPR002347">
    <property type="entry name" value="SDR_fam"/>
</dbReference>
<keyword evidence="2" id="KW-0560">Oxidoreductase</keyword>
<feature type="region of interest" description="Disordered" evidence="3">
    <location>
        <begin position="196"/>
        <end position="253"/>
    </location>
</feature>
<dbReference type="EMBL" id="WNWQ01000400">
    <property type="protein sequence ID" value="KAE9968688.1"/>
    <property type="molecule type" value="Genomic_DNA"/>
</dbReference>
<evidence type="ECO:0000313" key="5">
    <source>
        <dbReference type="EMBL" id="KAE9968688.1"/>
    </source>
</evidence>
<accession>A0A8H3UG95</accession>
<feature type="chain" id="PRO_5034741810" evidence="4">
    <location>
        <begin position="18"/>
        <end position="373"/>
    </location>
</feature>
<evidence type="ECO:0000256" key="4">
    <source>
        <dbReference type="SAM" id="SignalP"/>
    </source>
</evidence>
<dbReference type="Proteomes" id="UP000433883">
    <property type="component" value="Unassembled WGS sequence"/>
</dbReference>
<sequence length="373" mass="40194">MAPGSSLILVSTTLAVASNVAPGYLPYLASKGAIEQMTRVLAKDLGTKGIRVNAIAPGPTGTDLFLEGKPEQLIQGIAKASPFNKLGLPDEIADVAAFVAGDASRWLSGQIVRIYESEPEYDPDFKDNARVADFKQPTSATRSPIRGAASLEEADDSPLSHHSPPESRLEGTPDSDISIFRRNRFGRPAMDTPYYPALGLSPLSSGDDSSYSNEELQPPQPKRRKGSGAIPFKSISPRTASTTSSTPTLQGESVEPALALLPSLDRHHVSTINNEFNAAVIASSGIVPAAVLRQAFFGAAQTLNYRGPRNPISRHMKFPEEQSSEDEDGDENLWTDGWWSELHEVNGVRMDAEERGNNLVKDRSRDIGGDKEG</sequence>
<dbReference type="InterPro" id="IPR036291">
    <property type="entry name" value="NAD(P)-bd_dom_sf"/>
</dbReference>
<comment type="similarity">
    <text evidence="1">Belongs to the short-chain dehydrogenases/reductases (SDR) family.</text>
</comment>
<dbReference type="Pfam" id="PF13561">
    <property type="entry name" value="adh_short_C2"/>
    <property type="match status" value="1"/>
</dbReference>
<dbReference type="PANTHER" id="PTHR48107:SF7">
    <property type="entry name" value="RE15974P"/>
    <property type="match status" value="1"/>
</dbReference>
<feature type="region of interest" description="Disordered" evidence="3">
    <location>
        <begin position="350"/>
        <end position="373"/>
    </location>
</feature>
<comment type="caution">
    <text evidence="5">The sequence shown here is derived from an EMBL/GenBank/DDBJ whole genome shotgun (WGS) entry which is preliminary data.</text>
</comment>
<gene>
    <name evidence="5" type="ORF">BLS_005747</name>
</gene>
<protein>
    <submittedName>
        <fullName evidence="5">Uncharacterized protein</fullName>
    </submittedName>
</protein>